<reference evidence="3" key="1">
    <citation type="journal article" date="2019" name="Int. J. Syst. Evol. Microbiol.">
        <title>The Global Catalogue of Microorganisms (GCM) 10K type strain sequencing project: providing services to taxonomists for standard genome sequencing and annotation.</title>
        <authorList>
            <consortium name="The Broad Institute Genomics Platform"/>
            <consortium name="The Broad Institute Genome Sequencing Center for Infectious Disease"/>
            <person name="Wu L."/>
            <person name="Ma J."/>
        </authorList>
    </citation>
    <scope>NUCLEOTIDE SEQUENCE [LARGE SCALE GENOMIC DNA]</scope>
    <source>
        <strain evidence="3">CGMCC 1.12664</strain>
    </source>
</reference>
<dbReference type="Proteomes" id="UP000612855">
    <property type="component" value="Unassembled WGS sequence"/>
</dbReference>
<sequence length="146" mass="15867">MNLTKAVKHQTPEERARMTTALQVSNDLIERWLRSPESDVLNADILDNVRGWTRGEYGIIFDPTAGDNGRGIRLLPRRPSPAVAIPVKPPVAKGNPTDFGDPANGVMHQTLGPQPYTVTKKAPLPAPVKAAMEMSPLGWARAEPGK</sequence>
<dbReference type="AlphaFoldDB" id="A0A916ZWV0"/>
<evidence type="ECO:0000313" key="2">
    <source>
        <dbReference type="EMBL" id="GGE17286.1"/>
    </source>
</evidence>
<organism evidence="2 3">
    <name type="scientific">Primorskyibacter flagellatus</name>
    <dbReference type="NCBI Taxonomy" id="1387277"/>
    <lineage>
        <taxon>Bacteria</taxon>
        <taxon>Pseudomonadati</taxon>
        <taxon>Pseudomonadota</taxon>
        <taxon>Alphaproteobacteria</taxon>
        <taxon>Rhodobacterales</taxon>
        <taxon>Roseobacteraceae</taxon>
        <taxon>Primorskyibacter</taxon>
    </lineage>
</organism>
<evidence type="ECO:0000256" key="1">
    <source>
        <dbReference type="SAM" id="MobiDB-lite"/>
    </source>
</evidence>
<feature type="region of interest" description="Disordered" evidence="1">
    <location>
        <begin position="85"/>
        <end position="111"/>
    </location>
</feature>
<gene>
    <name evidence="2" type="ORF">GCM10011360_02610</name>
</gene>
<dbReference type="RefSeq" id="WP_188475828.1">
    <property type="nucleotide sequence ID" value="NZ_BMFJ01000001.1"/>
</dbReference>
<comment type="caution">
    <text evidence="2">The sequence shown here is derived from an EMBL/GenBank/DDBJ whole genome shotgun (WGS) entry which is preliminary data.</text>
</comment>
<name>A0A916ZWV0_9RHOB</name>
<dbReference type="EMBL" id="BMFJ01000001">
    <property type="protein sequence ID" value="GGE17286.1"/>
    <property type="molecule type" value="Genomic_DNA"/>
</dbReference>
<accession>A0A916ZWV0</accession>
<proteinExistence type="predicted"/>
<keyword evidence="3" id="KW-1185">Reference proteome</keyword>
<evidence type="ECO:0000313" key="3">
    <source>
        <dbReference type="Proteomes" id="UP000612855"/>
    </source>
</evidence>
<protein>
    <submittedName>
        <fullName evidence="2">Uncharacterized protein</fullName>
    </submittedName>
</protein>